<comment type="caution">
    <text evidence="1">The sequence shown here is derived from an EMBL/GenBank/DDBJ whole genome shotgun (WGS) entry which is preliminary data.</text>
</comment>
<dbReference type="Proteomes" id="UP001151760">
    <property type="component" value="Unassembled WGS sequence"/>
</dbReference>
<keyword evidence="2" id="KW-1185">Reference proteome</keyword>
<proteinExistence type="predicted"/>
<gene>
    <name evidence="1" type="ORF">Tco_1124577</name>
</gene>
<name>A0ABQ5J9B8_9ASTR</name>
<dbReference type="EMBL" id="BQNB010021605">
    <property type="protein sequence ID" value="GJU08147.1"/>
    <property type="molecule type" value="Genomic_DNA"/>
</dbReference>
<reference evidence="1" key="1">
    <citation type="journal article" date="2022" name="Int. J. Mol. Sci.">
        <title>Draft Genome of Tanacetum Coccineum: Genomic Comparison of Closely Related Tanacetum-Family Plants.</title>
        <authorList>
            <person name="Yamashiro T."/>
            <person name="Shiraishi A."/>
            <person name="Nakayama K."/>
            <person name="Satake H."/>
        </authorList>
    </citation>
    <scope>NUCLEOTIDE SEQUENCE</scope>
</reference>
<organism evidence="1 2">
    <name type="scientific">Tanacetum coccineum</name>
    <dbReference type="NCBI Taxonomy" id="301880"/>
    <lineage>
        <taxon>Eukaryota</taxon>
        <taxon>Viridiplantae</taxon>
        <taxon>Streptophyta</taxon>
        <taxon>Embryophyta</taxon>
        <taxon>Tracheophyta</taxon>
        <taxon>Spermatophyta</taxon>
        <taxon>Magnoliopsida</taxon>
        <taxon>eudicotyledons</taxon>
        <taxon>Gunneridae</taxon>
        <taxon>Pentapetalae</taxon>
        <taxon>asterids</taxon>
        <taxon>campanulids</taxon>
        <taxon>Asterales</taxon>
        <taxon>Asteraceae</taxon>
        <taxon>Asteroideae</taxon>
        <taxon>Anthemideae</taxon>
        <taxon>Anthemidinae</taxon>
        <taxon>Tanacetum</taxon>
    </lineage>
</organism>
<evidence type="ECO:0000313" key="2">
    <source>
        <dbReference type="Proteomes" id="UP001151760"/>
    </source>
</evidence>
<sequence length="201" mass="22871">MDFIQSFFITKLIVYEKTLWKIPLLEDVQVAQDVRFLWQTHYVVIIDFVPYAVGLIIKIGKKCQLGSGVTLEVVPFTYNVLPISVSTIHQYHPSNQLVLHSTELQLPFVYTITFFPCDKLHPLLVSVFDIPWIHCHSTLRCNTEIPGTLAQPDSTYIFPSLAEQQLICPLDYHYPSSSVSLENCLISSTGCLIEVFEVCFG</sequence>
<evidence type="ECO:0000313" key="1">
    <source>
        <dbReference type="EMBL" id="GJU08147.1"/>
    </source>
</evidence>
<protein>
    <submittedName>
        <fullName evidence="1">Uncharacterized protein</fullName>
    </submittedName>
</protein>
<accession>A0ABQ5J9B8</accession>
<reference evidence="1" key="2">
    <citation type="submission" date="2022-01" db="EMBL/GenBank/DDBJ databases">
        <authorList>
            <person name="Yamashiro T."/>
            <person name="Shiraishi A."/>
            <person name="Satake H."/>
            <person name="Nakayama K."/>
        </authorList>
    </citation>
    <scope>NUCLEOTIDE SEQUENCE</scope>
</reference>